<evidence type="ECO:0000313" key="1">
    <source>
        <dbReference type="EMBL" id="SPL71738.1"/>
    </source>
</evidence>
<evidence type="ECO:0000313" key="2">
    <source>
        <dbReference type="Proteomes" id="UP000245974"/>
    </source>
</evidence>
<gene>
    <name evidence="1" type="ORF">KPC_2916</name>
</gene>
<proteinExistence type="predicted"/>
<name>A0A2U3N249_9GAMM</name>
<reference evidence="2" key="1">
    <citation type="submission" date="2018-03" db="EMBL/GenBank/DDBJ databases">
        <authorList>
            <person name="Blom J."/>
        </authorList>
    </citation>
    <scope>NUCLEOTIDE SEQUENCE [LARGE SCALE GENOMIC DNA]</scope>
    <source>
        <strain evidence="2">KPC-SM-21</strain>
    </source>
</reference>
<keyword evidence="2" id="KW-1185">Reference proteome</keyword>
<dbReference type="RefSeq" id="WP_121975156.1">
    <property type="nucleotide sequence ID" value="NZ_OOGT01000167.1"/>
</dbReference>
<dbReference type="InParanoid" id="A0A2U3N249"/>
<sequence>MPSDVEVQFFSHLNGLKLDNNWGDLIRLLDTCLVNGLPLTVSDTAIDEQGDIYLTTSTAHNCLLFQIIELSGFEPEDINGKYRIKGIPATNQLILKAEHLGQSIYTIGETKLASLGYEIIFRDTADVKRVYRAKNPKENHPYIRVDESISSDTGSYTSTYAKFAMVGLLENMTHIDDYNNPDVLQLPFDPTNPAKNWIINGTGTAVVRGWSRWYWARGTGTVTDPAMDSATPTTGGRAFTLIGDIDAFYLVRNVDATKTNGLKSILCCGLYHSVLKNDVIPNWFLGTILTSNTVSVNFNLTSSIDGSLPLAYTNNTSKLYVCNFNEITRISNHILCDLLVPDYGSGYSGIYGANNIAALEIPLADTNKYLRGTLKHIYYNGKALNIKNITPYLADKSMYIADGIYINGAGNVGSPIFYLGEIE</sequence>
<dbReference type="EMBL" id="OOGT01000167">
    <property type="protein sequence ID" value="SPL71738.1"/>
    <property type="molecule type" value="Genomic_DNA"/>
</dbReference>
<accession>A0A2U3N249</accession>
<dbReference type="Proteomes" id="UP000245974">
    <property type="component" value="Unassembled WGS sequence"/>
</dbReference>
<dbReference type="OrthoDB" id="6696432at2"/>
<organism evidence="1 2">
    <name type="scientific">Acinetobacter stercoris</name>
    <dbReference type="NCBI Taxonomy" id="2126983"/>
    <lineage>
        <taxon>Bacteria</taxon>
        <taxon>Pseudomonadati</taxon>
        <taxon>Pseudomonadota</taxon>
        <taxon>Gammaproteobacteria</taxon>
        <taxon>Moraxellales</taxon>
        <taxon>Moraxellaceae</taxon>
        <taxon>Acinetobacter</taxon>
    </lineage>
</organism>
<protein>
    <submittedName>
        <fullName evidence="1">Uncharacterized protein</fullName>
    </submittedName>
</protein>
<dbReference type="AlphaFoldDB" id="A0A2U3N249"/>